<proteinExistence type="predicted"/>
<protein>
    <submittedName>
        <fullName evidence="1">Uncharacterized protein</fullName>
    </submittedName>
</protein>
<name>A0ABD7PYN2_HAFAL</name>
<gene>
    <name evidence="1" type="ORF">EYY96_21960</name>
</gene>
<dbReference type="EMBL" id="SITJ01000080">
    <property type="protein sequence ID" value="TBL65013.1"/>
    <property type="molecule type" value="Genomic_DNA"/>
</dbReference>
<organism evidence="1 2">
    <name type="scientific">Hafnia alvei</name>
    <dbReference type="NCBI Taxonomy" id="569"/>
    <lineage>
        <taxon>Bacteria</taxon>
        <taxon>Pseudomonadati</taxon>
        <taxon>Pseudomonadota</taxon>
        <taxon>Gammaproteobacteria</taxon>
        <taxon>Enterobacterales</taxon>
        <taxon>Hafniaceae</taxon>
        <taxon>Hafnia</taxon>
    </lineage>
</organism>
<evidence type="ECO:0000313" key="2">
    <source>
        <dbReference type="Proteomes" id="UP000291600"/>
    </source>
</evidence>
<dbReference type="Proteomes" id="UP000291600">
    <property type="component" value="Unassembled WGS sequence"/>
</dbReference>
<sequence>MLQTGNMVVRFFGDFGWGNMHAKSLNARQRFLEKIHTEDRAAGIRRSKAWLCTQQILKRSGRSCVRQFSLTMTIEDENHFDFMMVRHLYMLQLASAATKHAPNFPRWTEVGTLRRQALSQPQWFSLHIIVPRSIRRKADAFYQITGKGAVTEKPLHASNNTPQSDAITEFKGSLYAALCRTYGERESVDRIISDFPVSLLEMKTAPEFDVTAYHDIHHGNSPTLLLFCLECNRLGYKTEYEHVVKLMRILSNVHEQEQLGNALFFSLLYQGEEDIFTLFFEKLTVESRLSETRKFIRDVYNKYLFSANKRRYQKKRLDSVPSNPDVQKE</sequence>
<dbReference type="RefSeq" id="WP_130971751.1">
    <property type="nucleotide sequence ID" value="NZ_SITJ01000080.1"/>
</dbReference>
<reference evidence="1 2" key="1">
    <citation type="submission" date="2019-02" db="EMBL/GenBank/DDBJ databases">
        <title>Comparative genomic analysis of the Hafnia genus genomes.</title>
        <authorList>
            <person name="Zhiqiu Y."/>
            <person name="Chao Y."/>
            <person name="Yuhui D."/>
            <person name="Di H."/>
            <person name="Bin L."/>
        </authorList>
    </citation>
    <scope>NUCLEOTIDE SEQUENCE [LARGE SCALE GENOMIC DNA]</scope>
    <source>
        <strain evidence="1 2">PCM_1210</strain>
    </source>
</reference>
<accession>A0ABD7PYN2</accession>
<comment type="caution">
    <text evidence="1">The sequence shown here is derived from an EMBL/GenBank/DDBJ whole genome shotgun (WGS) entry which is preliminary data.</text>
</comment>
<evidence type="ECO:0000313" key="1">
    <source>
        <dbReference type="EMBL" id="TBL65013.1"/>
    </source>
</evidence>
<dbReference type="AlphaFoldDB" id="A0ABD7PYN2"/>